<feature type="transmembrane region" description="Helical" evidence="1">
    <location>
        <begin position="45"/>
        <end position="62"/>
    </location>
</feature>
<evidence type="ECO:0000313" key="3">
    <source>
        <dbReference type="Proteomes" id="UP000184291"/>
    </source>
</evidence>
<keyword evidence="1" id="KW-0472">Membrane</keyword>
<gene>
    <name evidence="2" type="ORF">ACGLYG10_1103</name>
</gene>
<evidence type="ECO:0000313" key="2">
    <source>
        <dbReference type="EMBL" id="SHE24893.1"/>
    </source>
</evidence>
<keyword evidence="1" id="KW-0812">Transmembrane</keyword>
<keyword evidence="3" id="KW-1185">Reference proteome</keyword>
<dbReference type="Proteomes" id="UP000184291">
    <property type="component" value="Unassembled WGS sequence"/>
</dbReference>
<evidence type="ECO:0000256" key="1">
    <source>
        <dbReference type="SAM" id="Phobius"/>
    </source>
</evidence>
<organism evidence="2 3">
    <name type="scientific">Actinomyces glycerinitolerans</name>
    <dbReference type="NCBI Taxonomy" id="1892869"/>
    <lineage>
        <taxon>Bacteria</taxon>
        <taxon>Bacillati</taxon>
        <taxon>Actinomycetota</taxon>
        <taxon>Actinomycetes</taxon>
        <taxon>Actinomycetales</taxon>
        <taxon>Actinomycetaceae</taxon>
        <taxon>Actinomyces</taxon>
    </lineage>
</organism>
<dbReference type="EMBL" id="FQTT01000009">
    <property type="protein sequence ID" value="SHE24893.1"/>
    <property type="molecule type" value="Genomic_DNA"/>
</dbReference>
<dbReference type="AlphaFoldDB" id="A0A1M4RY41"/>
<sequence length="67" mass="7280">MKTTYRASGRTITILVGSFCLVLMLSVIALAILDGASLRAVTLTPTPWITAVLGTFIQWLRLREGSN</sequence>
<protein>
    <submittedName>
        <fullName evidence="2">Uncharacterized protein</fullName>
    </submittedName>
</protein>
<keyword evidence="1" id="KW-1133">Transmembrane helix</keyword>
<proteinExistence type="predicted"/>
<reference evidence="3" key="1">
    <citation type="submission" date="2016-09" db="EMBL/GenBank/DDBJ databases">
        <authorList>
            <person name="Strepis N."/>
        </authorList>
    </citation>
    <scope>NUCLEOTIDE SEQUENCE [LARGE SCALE GENOMIC DNA]</scope>
</reference>
<accession>A0A1M4RY41</accession>
<feature type="transmembrane region" description="Helical" evidence="1">
    <location>
        <begin position="12"/>
        <end position="33"/>
    </location>
</feature>
<name>A0A1M4RY41_9ACTO</name>